<gene>
    <name evidence="1" type="ORF">G2W53_040887</name>
</gene>
<proteinExistence type="predicted"/>
<accession>A0A834SEU9</accession>
<dbReference type="Proteomes" id="UP000634136">
    <property type="component" value="Unassembled WGS sequence"/>
</dbReference>
<keyword evidence="2" id="KW-1185">Reference proteome</keyword>
<evidence type="ECO:0000313" key="1">
    <source>
        <dbReference type="EMBL" id="KAF7801776.1"/>
    </source>
</evidence>
<sequence length="153" mass="17169">MEGIRSSAVPHAGNVHAAITTALASYQISQGRKEVIKRKSGNGNEGMKSCVLGFFKLSVGQIFNPEDLGEFSDKDEYEASVPIRMSHQEKEDDNVWEDVVEEELPNFYSQVDVERARGFTGDFGPRSEDVGELYEGMKFPTKAALRRHVKLYH</sequence>
<protein>
    <submittedName>
        <fullName evidence="1">Uncharacterized protein</fullName>
    </submittedName>
</protein>
<evidence type="ECO:0000313" key="2">
    <source>
        <dbReference type="Proteomes" id="UP000634136"/>
    </source>
</evidence>
<dbReference type="AlphaFoldDB" id="A0A834SEU9"/>
<organism evidence="1 2">
    <name type="scientific">Senna tora</name>
    <dbReference type="NCBI Taxonomy" id="362788"/>
    <lineage>
        <taxon>Eukaryota</taxon>
        <taxon>Viridiplantae</taxon>
        <taxon>Streptophyta</taxon>
        <taxon>Embryophyta</taxon>
        <taxon>Tracheophyta</taxon>
        <taxon>Spermatophyta</taxon>
        <taxon>Magnoliopsida</taxon>
        <taxon>eudicotyledons</taxon>
        <taxon>Gunneridae</taxon>
        <taxon>Pentapetalae</taxon>
        <taxon>rosids</taxon>
        <taxon>fabids</taxon>
        <taxon>Fabales</taxon>
        <taxon>Fabaceae</taxon>
        <taxon>Caesalpinioideae</taxon>
        <taxon>Cassia clade</taxon>
        <taxon>Senna</taxon>
    </lineage>
</organism>
<comment type="caution">
    <text evidence="1">The sequence shown here is derived from an EMBL/GenBank/DDBJ whole genome shotgun (WGS) entry which is preliminary data.</text>
</comment>
<name>A0A834SEU9_9FABA</name>
<reference evidence="1" key="1">
    <citation type="submission" date="2020-09" db="EMBL/GenBank/DDBJ databases">
        <title>Genome-Enabled Discovery of Anthraquinone Biosynthesis in Senna tora.</title>
        <authorList>
            <person name="Kang S.-H."/>
            <person name="Pandey R.P."/>
            <person name="Lee C.-M."/>
            <person name="Sim J.-S."/>
            <person name="Jeong J.-T."/>
            <person name="Choi B.-S."/>
            <person name="Jung M."/>
            <person name="Ginzburg D."/>
            <person name="Zhao K."/>
            <person name="Won S.Y."/>
            <person name="Oh T.-J."/>
            <person name="Yu Y."/>
            <person name="Kim N.-H."/>
            <person name="Lee O.R."/>
            <person name="Lee T.-H."/>
            <person name="Bashyal P."/>
            <person name="Kim T.-S."/>
            <person name="Lee W.-H."/>
            <person name="Kawkins C."/>
            <person name="Kim C.-K."/>
            <person name="Kim J.S."/>
            <person name="Ahn B.O."/>
            <person name="Rhee S.Y."/>
            <person name="Sohng J.K."/>
        </authorList>
    </citation>
    <scope>NUCLEOTIDE SEQUENCE</scope>
    <source>
        <tissue evidence="1">Leaf</tissue>
    </source>
</reference>
<dbReference type="EMBL" id="JAAIUW010000013">
    <property type="protein sequence ID" value="KAF7801776.1"/>
    <property type="molecule type" value="Genomic_DNA"/>
</dbReference>